<keyword evidence="6 8" id="KW-0057">Aromatic amino acid biosynthesis</keyword>
<evidence type="ECO:0000256" key="5">
    <source>
        <dbReference type="ARBA" id="ARBA00022679"/>
    </source>
</evidence>
<dbReference type="EC" id="2.5.1.54" evidence="8"/>
<dbReference type="Gene3D" id="3.20.20.70">
    <property type="entry name" value="Aldolase class I"/>
    <property type="match status" value="1"/>
</dbReference>
<evidence type="ECO:0000256" key="4">
    <source>
        <dbReference type="ARBA" id="ARBA00022605"/>
    </source>
</evidence>
<dbReference type="GO" id="GO:0003849">
    <property type="term" value="F:3-deoxy-7-phosphoheptulonate synthase activity"/>
    <property type="evidence" value="ECO:0007669"/>
    <property type="project" value="UniProtKB-EC"/>
</dbReference>
<sequence>MSYSILKKLPPVEKIIQELPLSHSAYQQIAQDRNEIKAILEGRDTRLLMIVGPCSAWPKKAVLEYAHRLVQLNHKVKHALKIIMRVYIQKPRTTKGWTGPVNQPDLFLAPDIASGIKYTRDMMIKVIEMGLPIADEALFTHNAKGFLELLSWVAIGARSSEDQEHRIFASALDCAAGLKNPTHGSLAVGVNSIIASQHPHVAAFDGYEVQTHGNHHAHLVLRGSNHAPNYSIAHIEEVKNHMDMHQIINPSIIIDVSHDNCLINGKKNHQLQPSIALSIIENLKNRPDLKQLVKGFMVESYIKEGNQKVDPINPNKLDLNGLSITDPCLSWEQTESFLLELAELNALDMNNKREVQ</sequence>
<feature type="domain" description="DAHP synthetase I/KDSA" evidence="9">
    <location>
        <begin position="38"/>
        <end position="336"/>
    </location>
</feature>
<evidence type="ECO:0000259" key="9">
    <source>
        <dbReference type="Pfam" id="PF00793"/>
    </source>
</evidence>
<dbReference type="GO" id="GO:0009423">
    <property type="term" value="P:chorismate biosynthetic process"/>
    <property type="evidence" value="ECO:0007669"/>
    <property type="project" value="UniProtKB-UniPathway"/>
</dbReference>
<dbReference type="EMBL" id="LNYU01000091">
    <property type="protein sequence ID" value="KTD53799.1"/>
    <property type="molecule type" value="Genomic_DNA"/>
</dbReference>
<dbReference type="InterPro" id="IPR006218">
    <property type="entry name" value="DAHP1/KDSA"/>
</dbReference>
<dbReference type="NCBIfam" id="NF009395">
    <property type="entry name" value="PRK12755.1"/>
    <property type="match status" value="1"/>
</dbReference>
<dbReference type="RefSeq" id="WP_058516066.1">
    <property type="nucleotide sequence ID" value="NZ_CAAAIH010000008.1"/>
</dbReference>
<evidence type="ECO:0000256" key="7">
    <source>
        <dbReference type="ARBA" id="ARBA00047508"/>
    </source>
</evidence>
<dbReference type="PATRIC" id="fig|45074.5.peg.4528"/>
<protein>
    <recommendedName>
        <fullName evidence="8">Phospho-2-dehydro-3-deoxyheptonate aldolase</fullName>
        <ecNumber evidence="8">2.5.1.54</ecNumber>
    </recommendedName>
</protein>
<evidence type="ECO:0000313" key="11">
    <source>
        <dbReference type="Proteomes" id="UP000054703"/>
    </source>
</evidence>
<keyword evidence="4 8" id="KW-0028">Amino-acid biosynthesis</keyword>
<dbReference type="SUPFAM" id="SSF51569">
    <property type="entry name" value="Aldolase"/>
    <property type="match status" value="1"/>
</dbReference>
<evidence type="ECO:0000256" key="3">
    <source>
        <dbReference type="ARBA" id="ARBA00007985"/>
    </source>
</evidence>
<dbReference type="Pfam" id="PF00793">
    <property type="entry name" value="DAHP_synth_1"/>
    <property type="match status" value="1"/>
</dbReference>
<dbReference type="GO" id="GO:0005737">
    <property type="term" value="C:cytoplasm"/>
    <property type="evidence" value="ECO:0007669"/>
    <property type="project" value="TreeGrafter"/>
</dbReference>
<dbReference type="GO" id="GO:0009073">
    <property type="term" value="P:aromatic amino acid family biosynthetic process"/>
    <property type="evidence" value="ECO:0007669"/>
    <property type="project" value="UniProtKB-KW"/>
</dbReference>
<gene>
    <name evidence="10" type="primary">aroF</name>
    <name evidence="10" type="ORF">Lsan_4209</name>
</gene>
<evidence type="ECO:0000256" key="2">
    <source>
        <dbReference type="ARBA" id="ARBA00004688"/>
    </source>
</evidence>
<comment type="pathway">
    <text evidence="2 8">Metabolic intermediate biosynthesis; chorismate biosynthesis; chorismate from D-erythrose 4-phosphate and phosphoenolpyruvate: step 1/7.</text>
</comment>
<name>A0A0W0YA38_9GAMM</name>
<dbReference type="PIRSF" id="PIRSF001361">
    <property type="entry name" value="DAHP_synthase"/>
    <property type="match status" value="1"/>
</dbReference>
<organism evidence="10 11">
    <name type="scientific">Legionella santicrucis</name>
    <dbReference type="NCBI Taxonomy" id="45074"/>
    <lineage>
        <taxon>Bacteria</taxon>
        <taxon>Pseudomonadati</taxon>
        <taxon>Pseudomonadota</taxon>
        <taxon>Gammaproteobacteria</taxon>
        <taxon>Legionellales</taxon>
        <taxon>Legionellaceae</taxon>
        <taxon>Legionella</taxon>
    </lineage>
</organism>
<dbReference type="InterPro" id="IPR006219">
    <property type="entry name" value="DAHP_synth_1"/>
</dbReference>
<proteinExistence type="inferred from homology"/>
<comment type="caution">
    <text evidence="10">The sequence shown here is derived from an EMBL/GenBank/DDBJ whole genome shotgun (WGS) entry which is preliminary data.</text>
</comment>
<evidence type="ECO:0000256" key="8">
    <source>
        <dbReference type="PIRNR" id="PIRNR001361"/>
    </source>
</evidence>
<keyword evidence="11" id="KW-1185">Reference proteome</keyword>
<dbReference type="AlphaFoldDB" id="A0A0W0YA38"/>
<comment type="function">
    <text evidence="1 8">Stereospecific condensation of phosphoenolpyruvate (PEP) and D-erythrose-4-phosphate (E4P) giving rise to 3-deoxy-D-arabino-heptulosonate-7-phosphate (DAHP).</text>
</comment>
<dbReference type="Proteomes" id="UP000054703">
    <property type="component" value="Unassembled WGS sequence"/>
</dbReference>
<evidence type="ECO:0000313" key="10">
    <source>
        <dbReference type="EMBL" id="KTD53799.1"/>
    </source>
</evidence>
<dbReference type="UniPathway" id="UPA00053">
    <property type="reaction ID" value="UER00084"/>
</dbReference>
<comment type="catalytic activity">
    <reaction evidence="7 8">
        <text>D-erythrose 4-phosphate + phosphoenolpyruvate + H2O = 7-phospho-2-dehydro-3-deoxy-D-arabino-heptonate + phosphate</text>
        <dbReference type="Rhea" id="RHEA:14717"/>
        <dbReference type="ChEBI" id="CHEBI:15377"/>
        <dbReference type="ChEBI" id="CHEBI:16897"/>
        <dbReference type="ChEBI" id="CHEBI:43474"/>
        <dbReference type="ChEBI" id="CHEBI:58394"/>
        <dbReference type="ChEBI" id="CHEBI:58702"/>
        <dbReference type="EC" id="2.5.1.54"/>
    </reaction>
</comment>
<dbReference type="OrthoDB" id="9807331at2"/>
<keyword evidence="5 8" id="KW-0808">Transferase</keyword>
<accession>A0A0W0YA38</accession>
<dbReference type="GO" id="GO:0008652">
    <property type="term" value="P:amino acid biosynthetic process"/>
    <property type="evidence" value="ECO:0007669"/>
    <property type="project" value="UniProtKB-KW"/>
</dbReference>
<evidence type="ECO:0000256" key="1">
    <source>
        <dbReference type="ARBA" id="ARBA00003726"/>
    </source>
</evidence>
<dbReference type="PANTHER" id="PTHR21225:SF12">
    <property type="entry name" value="PHOSPHO-2-DEHYDRO-3-DEOXYHEPTONATE ALDOLASE, TYROSINE-INHIBITED"/>
    <property type="match status" value="1"/>
</dbReference>
<evidence type="ECO:0000256" key="6">
    <source>
        <dbReference type="ARBA" id="ARBA00023141"/>
    </source>
</evidence>
<dbReference type="InterPro" id="IPR013785">
    <property type="entry name" value="Aldolase_TIM"/>
</dbReference>
<comment type="similarity">
    <text evidence="3 8">Belongs to the class-I DAHP synthase family.</text>
</comment>
<reference evidence="10 11" key="1">
    <citation type="submission" date="2015-11" db="EMBL/GenBank/DDBJ databases">
        <title>Genomic analysis of 38 Legionella species identifies large and diverse effector repertoires.</title>
        <authorList>
            <person name="Burstein D."/>
            <person name="Amaro F."/>
            <person name="Zusman T."/>
            <person name="Lifshitz Z."/>
            <person name="Cohen O."/>
            <person name="Gilbert J.A."/>
            <person name="Pupko T."/>
            <person name="Shuman H.A."/>
            <person name="Segal G."/>
        </authorList>
    </citation>
    <scope>NUCLEOTIDE SEQUENCE [LARGE SCALE GENOMIC DNA]</scope>
    <source>
        <strain evidence="10 11">SC-63-C7</strain>
    </source>
</reference>
<dbReference type="PANTHER" id="PTHR21225">
    <property type="entry name" value="PHOSPHO-2-DEHYDRO-3-DEOXYHEPTONATE ALDOLASE DAHP SYNTHETASE"/>
    <property type="match status" value="1"/>
</dbReference>
<dbReference type="STRING" id="45074.Lsan_4209"/>
<dbReference type="NCBIfam" id="TIGR00034">
    <property type="entry name" value="aroFGH"/>
    <property type="match status" value="1"/>
</dbReference>